<gene>
    <name evidence="2" type="ORF">ABFY20_08315</name>
</gene>
<evidence type="ECO:0000313" key="2">
    <source>
        <dbReference type="EMBL" id="XDI07088.1"/>
    </source>
</evidence>
<keyword evidence="1" id="KW-0472">Membrane</keyword>
<accession>A0AB39BL07</accession>
<protein>
    <submittedName>
        <fullName evidence="2">Uncharacterized protein</fullName>
    </submittedName>
</protein>
<name>A0AB39BL07_9MICO</name>
<dbReference type="EMBL" id="CP162511">
    <property type="protein sequence ID" value="XDI07088.1"/>
    <property type="molecule type" value="Genomic_DNA"/>
</dbReference>
<evidence type="ECO:0000256" key="1">
    <source>
        <dbReference type="SAM" id="Phobius"/>
    </source>
</evidence>
<dbReference type="AlphaFoldDB" id="A0AB39BL07"/>
<proteinExistence type="predicted"/>
<dbReference type="RefSeq" id="WP_368499462.1">
    <property type="nucleotide sequence ID" value="NZ_CP162511.1"/>
</dbReference>
<keyword evidence="1" id="KW-1133">Transmembrane helix</keyword>
<organism evidence="2">
    <name type="scientific">Herbiconiux sp. A18JL235</name>
    <dbReference type="NCBI Taxonomy" id="3152363"/>
    <lineage>
        <taxon>Bacteria</taxon>
        <taxon>Bacillati</taxon>
        <taxon>Actinomycetota</taxon>
        <taxon>Actinomycetes</taxon>
        <taxon>Micrococcales</taxon>
        <taxon>Microbacteriaceae</taxon>
        <taxon>Herbiconiux</taxon>
    </lineage>
</organism>
<reference evidence="2" key="1">
    <citation type="submission" date="2024-05" db="EMBL/GenBank/DDBJ databases">
        <title>Herbiconiux sp. A18JL235.</title>
        <authorList>
            <person name="Zhang G."/>
        </authorList>
    </citation>
    <scope>NUCLEOTIDE SEQUENCE</scope>
    <source>
        <strain evidence="2">A18JL235</strain>
    </source>
</reference>
<keyword evidence="1" id="KW-0812">Transmembrane</keyword>
<sequence>MTFSDIIQAAAVIAAVGAAIIALVISAKDRKNTRDIAADDRREALRQAHLMFELDALVKLSENMNRGGSADVDESARMGIEALTLTGPLAPDRLPKLWAEKIGDDNKLRAAMADPEMPRYKRDALEVQLAVSAVLAEVRDSTTRR</sequence>
<feature type="transmembrane region" description="Helical" evidence="1">
    <location>
        <begin position="6"/>
        <end position="25"/>
    </location>
</feature>